<keyword evidence="5" id="KW-0378">Hydrolase</keyword>
<dbReference type="STRING" id="940190.MPTP_1522"/>
<dbReference type="GO" id="GO:0009307">
    <property type="term" value="P:DNA restriction-modification system"/>
    <property type="evidence" value="ECO:0007669"/>
    <property type="project" value="UniProtKB-KW"/>
</dbReference>
<evidence type="ECO:0000313" key="5">
    <source>
        <dbReference type="EMBL" id="BAK21951.1"/>
    </source>
</evidence>
<dbReference type="REBASE" id="35484">
    <property type="entry name" value="S.Mpl35311ORF1523P"/>
</dbReference>
<dbReference type="EMBL" id="AP012200">
    <property type="protein sequence ID" value="BAK21951.1"/>
    <property type="molecule type" value="Genomic_DNA"/>
</dbReference>
<comment type="similarity">
    <text evidence="1">Belongs to the type-I restriction system S methylase family.</text>
</comment>
<dbReference type="GO" id="GO:0009035">
    <property type="term" value="F:type I site-specific deoxyribonuclease activity"/>
    <property type="evidence" value="ECO:0007669"/>
    <property type="project" value="UniProtKB-EC"/>
</dbReference>
<dbReference type="EC" id="3.1.21.3" evidence="5"/>
<keyword evidence="6" id="KW-1185">Reference proteome</keyword>
<protein>
    <submittedName>
        <fullName evidence="5">Type I restriction-modification system, specificity subunit S</fullName>
        <ecNumber evidence="5">3.1.21.3</ecNumber>
    </submittedName>
</protein>
<dbReference type="AlphaFoldDB" id="F3YBS3"/>
<evidence type="ECO:0000313" key="6">
    <source>
        <dbReference type="Proteomes" id="UP000008456"/>
    </source>
</evidence>
<feature type="domain" description="Type I restriction modification DNA specificity" evidence="4">
    <location>
        <begin position="17"/>
        <end position="59"/>
    </location>
</feature>
<gene>
    <name evidence="5" type="ordered locus">MPTP_1522</name>
</gene>
<dbReference type="InterPro" id="IPR044946">
    <property type="entry name" value="Restrct_endonuc_typeI_TRD_sf"/>
</dbReference>
<dbReference type="SUPFAM" id="SSF116734">
    <property type="entry name" value="DNA methylase specificity domain"/>
    <property type="match status" value="1"/>
</dbReference>
<evidence type="ECO:0000259" key="4">
    <source>
        <dbReference type="Pfam" id="PF01420"/>
    </source>
</evidence>
<evidence type="ECO:0000256" key="3">
    <source>
        <dbReference type="ARBA" id="ARBA00023125"/>
    </source>
</evidence>
<dbReference type="Proteomes" id="UP000008456">
    <property type="component" value="Chromosome"/>
</dbReference>
<name>F3YBS3_MELPT</name>
<evidence type="ECO:0000256" key="1">
    <source>
        <dbReference type="ARBA" id="ARBA00010923"/>
    </source>
</evidence>
<evidence type="ECO:0000256" key="2">
    <source>
        <dbReference type="ARBA" id="ARBA00022747"/>
    </source>
</evidence>
<reference evidence="5 6" key="1">
    <citation type="journal article" date="2011" name="J. Bacteriol.">
        <title>Complete genome sequence of Melissococcus plutonius ATCC 35311.</title>
        <authorList>
            <person name="Okumura K."/>
            <person name="Arai R."/>
            <person name="Okura M."/>
            <person name="Kirikae T."/>
            <person name="Takamatsu D."/>
            <person name="Osaki M."/>
            <person name="Miyoshi-Akiyama T."/>
        </authorList>
    </citation>
    <scope>NUCLEOTIDE SEQUENCE [LARGE SCALE GENOMIC DNA]</scope>
    <source>
        <strain evidence="6">ATCC 35311 / CIP 104052 / LMG 20360 / NCIMB 702443</strain>
    </source>
</reference>
<dbReference type="GO" id="GO:0003677">
    <property type="term" value="F:DNA binding"/>
    <property type="evidence" value="ECO:0007669"/>
    <property type="project" value="UniProtKB-KW"/>
</dbReference>
<dbReference type="InterPro" id="IPR000055">
    <property type="entry name" value="Restrct_endonuc_typeI_TRD"/>
</dbReference>
<dbReference type="KEGG" id="mps:MPTP_1522"/>
<keyword evidence="2" id="KW-0680">Restriction system</keyword>
<dbReference type="Gene3D" id="3.90.220.20">
    <property type="entry name" value="DNA methylase specificity domains"/>
    <property type="match status" value="1"/>
</dbReference>
<reference key="2">
    <citation type="submission" date="2011-04" db="EMBL/GenBank/DDBJ databases">
        <title>Whole genome sequence of Melissococcus plutonius ATCC 35311.</title>
        <authorList>
            <person name="Okumura K."/>
            <person name="Arai R."/>
            <person name="Osaki M."/>
            <person name="Okura M."/>
            <person name="Kirikae T."/>
            <person name="Takamatsu D."/>
            <person name="Akiyama T."/>
        </authorList>
    </citation>
    <scope>NUCLEOTIDE SEQUENCE</scope>
    <source>
        <strain>ATCC 35311</strain>
    </source>
</reference>
<dbReference type="HOGENOM" id="CLU_2789061_0_0_9"/>
<keyword evidence="3" id="KW-0238">DNA-binding</keyword>
<proteinExistence type="inferred from homology"/>
<accession>F3YBS3</accession>
<sequence length="68" mass="7776">MKNEKYTPRIRFEGFIDTWKQCRLGEVSDIIGGGTPNTNISEYWDGDIDWYSPGEIGSQVFVEGSKKK</sequence>
<dbReference type="Pfam" id="PF01420">
    <property type="entry name" value="Methylase_S"/>
    <property type="match status" value="1"/>
</dbReference>
<organism evidence="5 6">
    <name type="scientific">Melissococcus plutonius (strain ATCC 35311 / DSM 29964 / CIP 104052 / LMG 20360 / NCIMB 702443)</name>
    <dbReference type="NCBI Taxonomy" id="940190"/>
    <lineage>
        <taxon>Bacteria</taxon>
        <taxon>Bacillati</taxon>
        <taxon>Bacillota</taxon>
        <taxon>Bacilli</taxon>
        <taxon>Lactobacillales</taxon>
        <taxon>Enterococcaceae</taxon>
        <taxon>Melissococcus</taxon>
    </lineage>
</organism>